<dbReference type="RefSeq" id="WP_215582250.1">
    <property type="nucleotide sequence ID" value="NZ_CP073754.1"/>
</dbReference>
<evidence type="ECO:0000313" key="10">
    <source>
        <dbReference type="EMBL" id="QWF70812.1"/>
    </source>
</evidence>
<dbReference type="InterPro" id="IPR003369">
    <property type="entry name" value="TatA/B/E"/>
</dbReference>
<keyword evidence="2 9" id="KW-0813">Transport</keyword>
<dbReference type="KEGG" id="mpad:KEF85_16090"/>
<proteinExistence type="inferred from homology"/>
<evidence type="ECO:0000256" key="1">
    <source>
        <dbReference type="ARBA" id="ARBA00004167"/>
    </source>
</evidence>
<dbReference type="NCBIfam" id="TIGR01410">
    <property type="entry name" value="tatB"/>
    <property type="match status" value="1"/>
</dbReference>
<keyword evidence="5 9" id="KW-0653">Protein transport</keyword>
<comment type="function">
    <text evidence="9">Part of the twin-arginine translocation (Tat) system that transports large folded proteins containing a characteristic twin-arginine motif in their signal peptide across membranes. Together with TatC, TatB is part of a receptor directly interacting with Tat signal peptides. TatB may form an oligomeric binding site that transiently accommodates folded Tat precursor proteins before their translocation.</text>
</comment>
<evidence type="ECO:0000256" key="5">
    <source>
        <dbReference type="ARBA" id="ARBA00022927"/>
    </source>
</evidence>
<keyword evidence="11" id="KW-1185">Reference proteome</keyword>
<keyword evidence="6 9" id="KW-1133">Transmembrane helix</keyword>
<evidence type="ECO:0000256" key="4">
    <source>
        <dbReference type="ARBA" id="ARBA00022692"/>
    </source>
</evidence>
<dbReference type="PRINTS" id="PR01506">
    <property type="entry name" value="TATBPROTEIN"/>
</dbReference>
<evidence type="ECO:0000313" key="11">
    <source>
        <dbReference type="Proteomes" id="UP000676649"/>
    </source>
</evidence>
<evidence type="ECO:0000256" key="8">
    <source>
        <dbReference type="ARBA" id="ARBA00023136"/>
    </source>
</evidence>
<comment type="subcellular location">
    <subcellularLocation>
        <location evidence="9">Cell membrane</location>
        <topology evidence="9">Single-pass membrane protein</topology>
    </subcellularLocation>
    <subcellularLocation>
        <location evidence="1">Membrane</location>
        <topology evidence="1">Single-pass membrane protein</topology>
    </subcellularLocation>
</comment>
<organism evidence="10 11">
    <name type="scientific">Methylomonas paludis</name>
    <dbReference type="NCBI Taxonomy" id="1173101"/>
    <lineage>
        <taxon>Bacteria</taxon>
        <taxon>Pseudomonadati</taxon>
        <taxon>Pseudomonadota</taxon>
        <taxon>Gammaproteobacteria</taxon>
        <taxon>Methylococcales</taxon>
        <taxon>Methylococcaceae</taxon>
        <taxon>Methylomonas</taxon>
    </lineage>
</organism>
<evidence type="ECO:0000256" key="2">
    <source>
        <dbReference type="ARBA" id="ARBA00022448"/>
    </source>
</evidence>
<dbReference type="PANTHER" id="PTHR33162">
    <property type="entry name" value="SEC-INDEPENDENT PROTEIN TRANSLOCASE PROTEIN TATA, CHLOROPLASTIC"/>
    <property type="match status" value="1"/>
</dbReference>
<dbReference type="InterPro" id="IPR018448">
    <property type="entry name" value="TatB"/>
</dbReference>
<dbReference type="HAMAP" id="MF_00237">
    <property type="entry name" value="TatB"/>
    <property type="match status" value="1"/>
</dbReference>
<dbReference type="GO" id="GO:0043953">
    <property type="term" value="P:protein transport by the Tat complex"/>
    <property type="evidence" value="ECO:0007669"/>
    <property type="project" value="UniProtKB-UniRule"/>
</dbReference>
<comment type="subunit">
    <text evidence="9">The Tat system comprises two distinct complexes: a TatABC complex, containing multiple copies of TatA, TatB and TatC subunits, and a separate TatA complex, containing only TatA subunits. Substrates initially bind to the TatABC complex, which probably triggers association of the separate TatA complex to form the active translocon.</text>
</comment>
<dbReference type="Pfam" id="PF02416">
    <property type="entry name" value="TatA_B_E"/>
    <property type="match status" value="1"/>
</dbReference>
<reference evidence="10" key="1">
    <citation type="submission" date="2021-04" db="EMBL/GenBank/DDBJ databases">
        <title>Draft genome sequence data of methanotrophic Methylovulum sp. strain S1L and Methylomonas sp. strain S2AM isolated from boreal lake water columns.</title>
        <authorList>
            <person name="Rissanen A.J."/>
            <person name="Mangayil R."/>
            <person name="Svenning M.M."/>
            <person name="Khanongnuch R."/>
        </authorList>
    </citation>
    <scope>NUCLEOTIDE SEQUENCE</scope>
    <source>
        <strain evidence="10">S2AM</strain>
    </source>
</reference>
<dbReference type="PANTHER" id="PTHR33162:SF1">
    <property type="entry name" value="SEC-INDEPENDENT PROTEIN TRANSLOCASE PROTEIN TATA, CHLOROPLASTIC"/>
    <property type="match status" value="1"/>
</dbReference>
<gene>
    <name evidence="9 10" type="primary">tatB</name>
    <name evidence="10" type="ORF">KEF85_16090</name>
</gene>
<dbReference type="EMBL" id="CP073754">
    <property type="protein sequence ID" value="QWF70812.1"/>
    <property type="molecule type" value="Genomic_DNA"/>
</dbReference>
<keyword evidence="3 9" id="KW-1003">Cell membrane</keyword>
<keyword evidence="7 9" id="KW-0811">Translocation</keyword>
<accession>A0A975MN30</accession>
<protein>
    <recommendedName>
        <fullName evidence="9">Sec-independent protein translocase protein TatB</fullName>
    </recommendedName>
</protein>
<evidence type="ECO:0000256" key="6">
    <source>
        <dbReference type="ARBA" id="ARBA00022989"/>
    </source>
</evidence>
<dbReference type="GO" id="GO:0008320">
    <property type="term" value="F:protein transmembrane transporter activity"/>
    <property type="evidence" value="ECO:0007669"/>
    <property type="project" value="UniProtKB-UniRule"/>
</dbReference>
<evidence type="ECO:0000256" key="9">
    <source>
        <dbReference type="HAMAP-Rule" id="MF_00237"/>
    </source>
</evidence>
<evidence type="ECO:0000256" key="7">
    <source>
        <dbReference type="ARBA" id="ARBA00023010"/>
    </source>
</evidence>
<keyword evidence="8 9" id="KW-0472">Membrane</keyword>
<name>A0A975MN30_9GAMM</name>
<evidence type="ECO:0000256" key="3">
    <source>
        <dbReference type="ARBA" id="ARBA00022475"/>
    </source>
</evidence>
<dbReference type="AlphaFoldDB" id="A0A975MN30"/>
<keyword evidence="4 9" id="KW-0812">Transmembrane</keyword>
<sequence>MFDVGFSELLMVGLVALLVLGPEKLPKAARLAGFWLGKARSTVAAVQIELQQELHAEEIRQMMNRQLLVDEIQQTIADTETEINNAVEAWSDPKTDKPDDHPA</sequence>
<dbReference type="GO" id="GO:0033281">
    <property type="term" value="C:TAT protein transport complex"/>
    <property type="evidence" value="ECO:0007669"/>
    <property type="project" value="UniProtKB-UniRule"/>
</dbReference>
<dbReference type="Gene3D" id="1.20.5.3310">
    <property type="match status" value="1"/>
</dbReference>
<dbReference type="Proteomes" id="UP000676649">
    <property type="component" value="Chromosome"/>
</dbReference>
<comment type="similarity">
    <text evidence="9">Belongs to the TatB family.</text>
</comment>